<gene>
    <name evidence="1" type="ORF">Patl1_13672</name>
</gene>
<organism evidence="1 2">
    <name type="scientific">Pistacia atlantica</name>
    <dbReference type="NCBI Taxonomy" id="434234"/>
    <lineage>
        <taxon>Eukaryota</taxon>
        <taxon>Viridiplantae</taxon>
        <taxon>Streptophyta</taxon>
        <taxon>Embryophyta</taxon>
        <taxon>Tracheophyta</taxon>
        <taxon>Spermatophyta</taxon>
        <taxon>Magnoliopsida</taxon>
        <taxon>eudicotyledons</taxon>
        <taxon>Gunneridae</taxon>
        <taxon>Pentapetalae</taxon>
        <taxon>rosids</taxon>
        <taxon>malvids</taxon>
        <taxon>Sapindales</taxon>
        <taxon>Anacardiaceae</taxon>
        <taxon>Pistacia</taxon>
    </lineage>
</organism>
<evidence type="ECO:0000313" key="1">
    <source>
        <dbReference type="EMBL" id="KAJ0091112.1"/>
    </source>
</evidence>
<sequence length="516" mass="56408">MCLLRMIMVKKELMVYDLNKKSGRRKHDKVGVTKISQMPFDKNTSSNGSVNREVVGDELKNLNNGGVMVGAVTAALGASALLVKQSVLESVRNISFLEWVGVLHVCFSCLLLNVNVKDPYENKIAENMSKPLNEKENHQKEPVKLEEAMSERNSIVTSLAEKAMSVAGPVVPTKGGGEVDQDRLVTMLADLGQKGGMLKLVGKIALLWGGLRGAMSLTDKLILFLHIADRPLFQRILGFVGMVLVLWSPVVVPLLPTLVQSWATNNPSRIAELACIIGLYTAVMILVVIWGRRIHGYENPLERYGLDMTSLSKGQNFLKGFIAGVMLVLLLQSVKALLGCASFSWPSSIPSPLNAVTWLRVCGKSFMLACRGIITATAVVLVEELLFRSWLPEEIATDLGYHRGIMISGLAFSLFQRSPQAIPGLWLLSLALAGLRQRSQGSLSVPIGLRAGIMASSLVLQTGGFLTYNPKFPVWVTGTHPFQPFSGVFGLVFCLLLAVTMYPRQPLGKEEIENDH</sequence>
<comment type="caution">
    <text evidence="1">The sequence shown here is derived from an EMBL/GenBank/DDBJ whole genome shotgun (WGS) entry which is preliminary data.</text>
</comment>
<protein>
    <submittedName>
        <fullName evidence="1">Uncharacterized protein</fullName>
    </submittedName>
</protein>
<reference evidence="2" key="1">
    <citation type="journal article" date="2023" name="G3 (Bethesda)">
        <title>Genome assembly and association tests identify interacting loci associated with vigor, precocity, and sex in interspecific pistachio rootstocks.</title>
        <authorList>
            <person name="Palmer W."/>
            <person name="Jacygrad E."/>
            <person name="Sagayaradj S."/>
            <person name="Cavanaugh K."/>
            <person name="Han R."/>
            <person name="Bertier L."/>
            <person name="Beede B."/>
            <person name="Kafkas S."/>
            <person name="Golino D."/>
            <person name="Preece J."/>
            <person name="Michelmore R."/>
        </authorList>
    </citation>
    <scope>NUCLEOTIDE SEQUENCE [LARGE SCALE GENOMIC DNA]</scope>
</reference>
<evidence type="ECO:0000313" key="2">
    <source>
        <dbReference type="Proteomes" id="UP001164250"/>
    </source>
</evidence>
<dbReference type="EMBL" id="CM047904">
    <property type="protein sequence ID" value="KAJ0091112.1"/>
    <property type="molecule type" value="Genomic_DNA"/>
</dbReference>
<accession>A0ACC1AWN6</accession>
<keyword evidence="2" id="KW-1185">Reference proteome</keyword>
<dbReference type="Proteomes" id="UP001164250">
    <property type="component" value="Chromosome 8"/>
</dbReference>
<name>A0ACC1AWN6_9ROSI</name>
<proteinExistence type="predicted"/>